<evidence type="ECO:0000313" key="1">
    <source>
        <dbReference type="EMBL" id="KAJ9080452.1"/>
    </source>
</evidence>
<gene>
    <name evidence="1" type="ORF">DSO57_1024805</name>
</gene>
<dbReference type="EMBL" id="QTSX02001556">
    <property type="protein sequence ID" value="KAJ9080452.1"/>
    <property type="molecule type" value="Genomic_DNA"/>
</dbReference>
<evidence type="ECO:0000313" key="2">
    <source>
        <dbReference type="Proteomes" id="UP001165960"/>
    </source>
</evidence>
<proteinExistence type="predicted"/>
<accession>A0ACC2U0N4</accession>
<dbReference type="Proteomes" id="UP001165960">
    <property type="component" value="Unassembled WGS sequence"/>
</dbReference>
<name>A0ACC2U0N4_9FUNG</name>
<comment type="caution">
    <text evidence="1">The sequence shown here is derived from an EMBL/GenBank/DDBJ whole genome shotgun (WGS) entry which is preliminary data.</text>
</comment>
<keyword evidence="2" id="KW-1185">Reference proteome</keyword>
<sequence length="388" mass="42008">MTRRYFTYLLLGLLLLSCAQAHGHHGHSHDHHVHSHDHNSVYSKFTLLFPSDSPRINSFLATFYISVIPNVLLLFVPADIKGSSLNVLVSFAVGGLLGDVFLHLIPHTFQEGLEESMKLAGDHLVKRNICLGIAIFVGIALFYVIDKVMRILSGNAKHSHGHSHEPAPEKATPAPAKNSVLKHRKKGAQHEKLDVPEPAAQKEVKLSAYLNLVADFSHNFTDGLAIAASFYVSKSIGITTTLAVFFHEIPHEIGDFAILLQAGFSRASAMYSQFFTAIGAFLGTVAGVMIQEALSQTNPKASNASHLSDLLSHLPIAPSELVLPLTAGGFLYIATSSVIPELLETPEDFLECKEGAKPSSSKLLFQLSKEMFAMALGVGLMALVSLAE</sequence>
<organism evidence="1 2">
    <name type="scientific">Entomophthora muscae</name>
    <dbReference type="NCBI Taxonomy" id="34485"/>
    <lineage>
        <taxon>Eukaryota</taxon>
        <taxon>Fungi</taxon>
        <taxon>Fungi incertae sedis</taxon>
        <taxon>Zoopagomycota</taxon>
        <taxon>Entomophthoromycotina</taxon>
        <taxon>Entomophthoromycetes</taxon>
        <taxon>Entomophthorales</taxon>
        <taxon>Entomophthoraceae</taxon>
        <taxon>Entomophthora</taxon>
    </lineage>
</organism>
<reference evidence="1" key="1">
    <citation type="submission" date="2022-04" db="EMBL/GenBank/DDBJ databases">
        <title>Genome of the entomopathogenic fungus Entomophthora muscae.</title>
        <authorList>
            <person name="Elya C."/>
            <person name="Lovett B.R."/>
            <person name="Lee E."/>
            <person name="Macias A.M."/>
            <person name="Hajek A.E."/>
            <person name="De Bivort B.L."/>
            <person name="Kasson M.T."/>
            <person name="De Fine Licht H.H."/>
            <person name="Stajich J.E."/>
        </authorList>
    </citation>
    <scope>NUCLEOTIDE SEQUENCE</scope>
    <source>
        <strain evidence="1">Berkeley</strain>
    </source>
</reference>
<protein>
    <submittedName>
        <fullName evidence="1">Uncharacterized protein</fullName>
    </submittedName>
</protein>